<dbReference type="NCBIfam" id="TIGR00156">
    <property type="entry name" value="YgiW/YdeI family stress tolerance OB fold protein"/>
    <property type="match status" value="1"/>
</dbReference>
<reference evidence="4" key="1">
    <citation type="submission" date="2015-10" db="EMBL/GenBank/DDBJ databases">
        <title>Complete Genome Sequencing of Klebsiella sp. strain G5.</title>
        <authorList>
            <person name="Chan K.-G."/>
            <person name="Chen J.-W."/>
        </authorList>
    </citation>
    <scope>NUCLEOTIDE SEQUENCE [LARGE SCALE GENOMIC DNA]</scope>
    <source>
        <strain evidence="4">G5</strain>
    </source>
</reference>
<dbReference type="InterPro" id="IPR036700">
    <property type="entry name" value="BOBF_sf"/>
</dbReference>
<keyword evidence="1 2" id="KW-0732">Signal</keyword>
<dbReference type="Proteomes" id="UP000069162">
    <property type="component" value="Chromosome"/>
</dbReference>
<dbReference type="EMBL" id="CP012871">
    <property type="protein sequence ID" value="ALR78980.1"/>
    <property type="molecule type" value="Genomic_DNA"/>
</dbReference>
<dbReference type="OrthoDB" id="598245at2"/>
<dbReference type="Gene3D" id="2.40.50.200">
    <property type="entry name" value="Bacterial OB-fold"/>
    <property type="match status" value="1"/>
</dbReference>
<dbReference type="Pfam" id="PF04076">
    <property type="entry name" value="BOF"/>
    <property type="match status" value="1"/>
</dbReference>
<gene>
    <name evidence="3" type="ORF">AO703_17920</name>
</gene>
<dbReference type="OMA" id="KHLMSRE"/>
<dbReference type="RefSeq" id="WP_013364758.1">
    <property type="nucleotide sequence ID" value="NZ_CP012871.1"/>
</dbReference>
<evidence type="ECO:0000313" key="4">
    <source>
        <dbReference type="Proteomes" id="UP000069162"/>
    </source>
</evidence>
<dbReference type="NCBIfam" id="NF033674">
    <property type="entry name" value="stress_OB_fold"/>
    <property type="match status" value="1"/>
</dbReference>
<proteinExistence type="predicted"/>
<dbReference type="InterPro" id="IPR005220">
    <property type="entry name" value="CarO-like"/>
</dbReference>
<evidence type="ECO:0000256" key="1">
    <source>
        <dbReference type="ARBA" id="ARBA00022729"/>
    </source>
</evidence>
<protein>
    <recommendedName>
        <fullName evidence="5">Bacterial OB-fold domain-containing protein</fullName>
    </recommendedName>
</protein>
<feature type="chain" id="PRO_5032420648" description="Bacterial OB-fold domain-containing protein" evidence="2">
    <location>
        <begin position="21"/>
        <end position="137"/>
    </location>
</feature>
<name>A0A806X9T8_9ENTR</name>
<dbReference type="AlphaFoldDB" id="A0A806X9T8"/>
<evidence type="ECO:0000256" key="2">
    <source>
        <dbReference type="SAM" id="SignalP"/>
    </source>
</evidence>
<feature type="signal peptide" evidence="2">
    <location>
        <begin position="1"/>
        <end position="20"/>
    </location>
</feature>
<sequence length="137" mass="14697">MKKYAAIAAIIAIVSAPAFAANTQGGFTGPSATASASQTPAQSGGFVDANANLTTAAKVKEMKDDSWVKLRGNIVERLSDDRYLFRDASGTVNVDIDHKRWNGLTVSPQDKVELQGKVDKEWSDVEVDVKQISKIGQ</sequence>
<dbReference type="PANTHER" id="PTHR36571:SF1">
    <property type="entry name" value="PROTEIN YGIW"/>
    <property type="match status" value="1"/>
</dbReference>
<dbReference type="KEGG" id="kle:AO703_17920"/>
<evidence type="ECO:0000313" key="3">
    <source>
        <dbReference type="EMBL" id="ALR78980.1"/>
    </source>
</evidence>
<dbReference type="InterPro" id="IPR016052">
    <property type="entry name" value="YgiW/YdeI"/>
</dbReference>
<organism evidence="3 4">
    <name type="scientific">[Enterobacter] lignolyticus</name>
    <dbReference type="NCBI Taxonomy" id="1334193"/>
    <lineage>
        <taxon>Bacteria</taxon>
        <taxon>Pseudomonadati</taxon>
        <taxon>Pseudomonadota</taxon>
        <taxon>Gammaproteobacteria</taxon>
        <taxon>Enterobacterales</taxon>
        <taxon>Enterobacteriaceae</taxon>
        <taxon>Pluralibacter</taxon>
    </lineage>
</organism>
<accession>A0A806X9T8</accession>
<dbReference type="PANTHER" id="PTHR36571">
    <property type="entry name" value="PROTEIN YGIW"/>
    <property type="match status" value="1"/>
</dbReference>
<dbReference type="SUPFAM" id="SSF101756">
    <property type="entry name" value="Hypothetical protein YgiW"/>
    <property type="match status" value="1"/>
</dbReference>
<evidence type="ECO:0008006" key="5">
    <source>
        <dbReference type="Google" id="ProtNLM"/>
    </source>
</evidence>